<evidence type="ECO:0000256" key="5">
    <source>
        <dbReference type="RuleBase" id="RU003616"/>
    </source>
</evidence>
<feature type="transmembrane region" description="Helical" evidence="7">
    <location>
        <begin position="171"/>
        <end position="189"/>
    </location>
</feature>
<feature type="compositionally biased region" description="Basic and acidic residues" evidence="6">
    <location>
        <begin position="119"/>
        <end position="141"/>
    </location>
</feature>
<feature type="compositionally biased region" description="Polar residues" evidence="6">
    <location>
        <begin position="102"/>
        <end position="118"/>
    </location>
</feature>
<evidence type="ECO:0000256" key="3">
    <source>
        <dbReference type="ARBA" id="ARBA00022821"/>
    </source>
</evidence>
<dbReference type="InterPro" id="IPR008978">
    <property type="entry name" value="HSP20-like_chaperone"/>
</dbReference>
<dbReference type="Pfam" id="PF00011">
    <property type="entry name" value="HSP20"/>
    <property type="match status" value="1"/>
</dbReference>
<keyword evidence="7" id="KW-0812">Transmembrane</keyword>
<evidence type="ECO:0000256" key="4">
    <source>
        <dbReference type="PROSITE-ProRule" id="PRU00285"/>
    </source>
</evidence>
<feature type="domain" description="SHSP" evidence="8">
    <location>
        <begin position="8"/>
        <end position="112"/>
    </location>
</feature>
<comment type="caution">
    <text evidence="9">The sequence shown here is derived from an EMBL/GenBank/DDBJ whole genome shotgun (WGS) entry which is preliminary data.</text>
</comment>
<reference evidence="9" key="1">
    <citation type="journal article" date="2023" name="Plant J.">
        <title>Genome sequences and population genomics provide insights into the demographic history, inbreeding, and mutation load of two 'living fossil' tree species of Dipteronia.</title>
        <authorList>
            <person name="Feng Y."/>
            <person name="Comes H.P."/>
            <person name="Chen J."/>
            <person name="Zhu S."/>
            <person name="Lu R."/>
            <person name="Zhang X."/>
            <person name="Li P."/>
            <person name="Qiu J."/>
            <person name="Olsen K.M."/>
            <person name="Qiu Y."/>
        </authorList>
    </citation>
    <scope>NUCLEOTIDE SEQUENCE</scope>
    <source>
        <strain evidence="9">NBL</strain>
    </source>
</reference>
<protein>
    <recommendedName>
        <fullName evidence="8">SHSP domain-containing protein</fullName>
    </recommendedName>
</protein>
<dbReference type="EMBL" id="JANJYJ010000007">
    <property type="protein sequence ID" value="KAK3198128.1"/>
    <property type="molecule type" value="Genomic_DNA"/>
</dbReference>
<sequence>MEANNDANRTYEEIEPYCKWRKDEAIDILEIHLQGFKKEHLRVQLNNFGVLVVTGECPVDQTKGAKFRKEIKVSENCKRSEIRAKLTGSVLYITMPKISSLSNTTRTQNQPDKQNQIQHVDDNQKPNKLEEKVSGGNRDSDGAVRMGRAMEYLKRPVFTWTQMGGKTALKLGALAAVVVVVSVGAYVAYKYRKSFHVDN</sequence>
<evidence type="ECO:0000256" key="7">
    <source>
        <dbReference type="SAM" id="Phobius"/>
    </source>
</evidence>
<feature type="region of interest" description="Disordered" evidence="6">
    <location>
        <begin position="102"/>
        <end position="141"/>
    </location>
</feature>
<dbReference type="PROSITE" id="PS01031">
    <property type="entry name" value="SHSP"/>
    <property type="match status" value="1"/>
</dbReference>
<proteinExistence type="inferred from homology"/>
<evidence type="ECO:0000256" key="1">
    <source>
        <dbReference type="ARBA" id="ARBA00004162"/>
    </source>
</evidence>
<dbReference type="AlphaFoldDB" id="A0AAE0DYX4"/>
<evidence type="ECO:0000256" key="6">
    <source>
        <dbReference type="SAM" id="MobiDB-lite"/>
    </source>
</evidence>
<keyword evidence="7" id="KW-0472">Membrane</keyword>
<dbReference type="Proteomes" id="UP001281410">
    <property type="component" value="Unassembled WGS sequence"/>
</dbReference>
<evidence type="ECO:0000313" key="9">
    <source>
        <dbReference type="EMBL" id="KAK3198128.1"/>
    </source>
</evidence>
<dbReference type="GO" id="GO:0034605">
    <property type="term" value="P:cellular response to heat"/>
    <property type="evidence" value="ECO:0007669"/>
    <property type="project" value="TreeGrafter"/>
</dbReference>
<evidence type="ECO:0000256" key="2">
    <source>
        <dbReference type="ARBA" id="ARBA00022475"/>
    </source>
</evidence>
<evidence type="ECO:0000313" key="10">
    <source>
        <dbReference type="Proteomes" id="UP001281410"/>
    </source>
</evidence>
<keyword evidence="7" id="KW-1133">Transmembrane helix</keyword>
<evidence type="ECO:0000259" key="8">
    <source>
        <dbReference type="PROSITE" id="PS01031"/>
    </source>
</evidence>
<dbReference type="GO" id="GO:0006952">
    <property type="term" value="P:defense response"/>
    <property type="evidence" value="ECO:0007669"/>
    <property type="project" value="UniProtKB-KW"/>
</dbReference>
<dbReference type="Gene3D" id="2.60.40.790">
    <property type="match status" value="1"/>
</dbReference>
<dbReference type="GO" id="GO:0005886">
    <property type="term" value="C:plasma membrane"/>
    <property type="evidence" value="ECO:0007669"/>
    <property type="project" value="UniProtKB-SubCell"/>
</dbReference>
<dbReference type="PANTHER" id="PTHR43670">
    <property type="entry name" value="HEAT SHOCK PROTEIN 26"/>
    <property type="match status" value="1"/>
</dbReference>
<dbReference type="SUPFAM" id="SSF49764">
    <property type="entry name" value="HSP20-like chaperones"/>
    <property type="match status" value="1"/>
</dbReference>
<accession>A0AAE0DYX4</accession>
<organism evidence="9 10">
    <name type="scientific">Dipteronia sinensis</name>
    <dbReference type="NCBI Taxonomy" id="43782"/>
    <lineage>
        <taxon>Eukaryota</taxon>
        <taxon>Viridiplantae</taxon>
        <taxon>Streptophyta</taxon>
        <taxon>Embryophyta</taxon>
        <taxon>Tracheophyta</taxon>
        <taxon>Spermatophyta</taxon>
        <taxon>Magnoliopsida</taxon>
        <taxon>eudicotyledons</taxon>
        <taxon>Gunneridae</taxon>
        <taxon>Pentapetalae</taxon>
        <taxon>rosids</taxon>
        <taxon>malvids</taxon>
        <taxon>Sapindales</taxon>
        <taxon>Sapindaceae</taxon>
        <taxon>Hippocastanoideae</taxon>
        <taxon>Acereae</taxon>
        <taxon>Dipteronia</taxon>
    </lineage>
</organism>
<name>A0AAE0DYX4_9ROSI</name>
<keyword evidence="2" id="KW-1003">Cell membrane</keyword>
<dbReference type="CDD" id="cd06464">
    <property type="entry name" value="ACD_sHsps-like"/>
    <property type="match status" value="1"/>
</dbReference>
<keyword evidence="10" id="KW-1185">Reference proteome</keyword>
<comment type="similarity">
    <text evidence="4 5">Belongs to the small heat shock protein (HSP20) family.</text>
</comment>
<comment type="subcellular location">
    <subcellularLocation>
        <location evidence="1">Cell membrane</location>
        <topology evidence="1">Single-pass membrane protein</topology>
    </subcellularLocation>
</comment>
<dbReference type="PANTHER" id="PTHR43670:SF118">
    <property type="entry name" value="HSP20_ALPHA CRYSTALLIN FAMILY PROTEIN"/>
    <property type="match status" value="1"/>
</dbReference>
<keyword evidence="3" id="KW-0611">Plant defense</keyword>
<dbReference type="InterPro" id="IPR002068">
    <property type="entry name" value="A-crystallin/Hsp20_dom"/>
</dbReference>
<gene>
    <name evidence="9" type="ORF">Dsin_021543</name>
</gene>